<evidence type="ECO:0000256" key="17">
    <source>
        <dbReference type="RuleBase" id="RU003750"/>
    </source>
</evidence>
<dbReference type="InterPro" id="IPR043130">
    <property type="entry name" value="CDP-OH_PTrfase_TM_dom"/>
</dbReference>
<comment type="catalytic activity">
    <reaction evidence="15">
        <text>a CDP-1,2-diacyl-sn-glycerol + sn-glycerol 3-phosphate = a 1,2-diacyl-sn-glycero-3-phospho-(1'-sn-glycero-3'-phosphate) + CMP + H(+)</text>
        <dbReference type="Rhea" id="RHEA:12593"/>
        <dbReference type="ChEBI" id="CHEBI:15378"/>
        <dbReference type="ChEBI" id="CHEBI:57597"/>
        <dbReference type="ChEBI" id="CHEBI:58332"/>
        <dbReference type="ChEBI" id="CHEBI:60110"/>
        <dbReference type="ChEBI" id="CHEBI:60377"/>
        <dbReference type="EC" id="2.7.8.5"/>
    </reaction>
</comment>
<evidence type="ECO:0000256" key="4">
    <source>
        <dbReference type="ARBA" id="ARBA00010441"/>
    </source>
</evidence>
<evidence type="ECO:0000256" key="7">
    <source>
        <dbReference type="ARBA" id="ARBA00022516"/>
    </source>
</evidence>
<keyword evidence="14" id="KW-1208">Phospholipid metabolism</keyword>
<feature type="transmembrane region" description="Helical" evidence="18">
    <location>
        <begin position="86"/>
        <end position="104"/>
    </location>
</feature>
<dbReference type="InterPro" id="IPR000462">
    <property type="entry name" value="CDP-OH_P_trans"/>
</dbReference>
<feature type="transmembrane region" description="Helical" evidence="18">
    <location>
        <begin position="12"/>
        <end position="39"/>
    </location>
</feature>
<feature type="transmembrane region" description="Helical" evidence="18">
    <location>
        <begin position="149"/>
        <end position="167"/>
    </location>
</feature>
<evidence type="ECO:0000256" key="16">
    <source>
        <dbReference type="NCBIfam" id="TIGR00560"/>
    </source>
</evidence>
<proteinExistence type="inferred from homology"/>
<evidence type="ECO:0000256" key="11">
    <source>
        <dbReference type="ARBA" id="ARBA00023098"/>
    </source>
</evidence>
<dbReference type="EC" id="2.7.8.5" evidence="5 16"/>
<evidence type="ECO:0000256" key="9">
    <source>
        <dbReference type="ARBA" id="ARBA00022692"/>
    </source>
</evidence>
<dbReference type="AlphaFoldDB" id="A0A252F3N4"/>
<evidence type="ECO:0000256" key="10">
    <source>
        <dbReference type="ARBA" id="ARBA00022989"/>
    </source>
</evidence>
<dbReference type="PANTHER" id="PTHR14269:SF62">
    <property type="entry name" value="CDP-DIACYLGLYCEROL--GLYCEROL-3-PHOSPHATE 3-PHOSPHATIDYLTRANSFERASE 1, CHLOROPLASTIC"/>
    <property type="match status" value="1"/>
</dbReference>
<evidence type="ECO:0000256" key="18">
    <source>
        <dbReference type="SAM" id="Phobius"/>
    </source>
</evidence>
<keyword evidence="13" id="KW-0594">Phospholipid biosynthesis</keyword>
<dbReference type="PIRSF" id="PIRSF000847">
    <property type="entry name" value="Phos_ph_gly_syn"/>
    <property type="match status" value="1"/>
</dbReference>
<evidence type="ECO:0000256" key="12">
    <source>
        <dbReference type="ARBA" id="ARBA00023136"/>
    </source>
</evidence>
<evidence type="ECO:0000256" key="14">
    <source>
        <dbReference type="ARBA" id="ARBA00023264"/>
    </source>
</evidence>
<dbReference type="PROSITE" id="PS00379">
    <property type="entry name" value="CDP_ALCOHOL_P_TRANSF"/>
    <property type="match status" value="1"/>
</dbReference>
<dbReference type="PANTHER" id="PTHR14269">
    <property type="entry name" value="CDP-DIACYLGLYCEROL--GLYCEROL-3-PHOSPHATE 3-PHOSPHATIDYLTRANSFERASE-RELATED"/>
    <property type="match status" value="1"/>
</dbReference>
<dbReference type="InterPro" id="IPR004570">
    <property type="entry name" value="Phosphatidylglycerol_P_synth"/>
</dbReference>
<sequence>MTLANKITLARIALIPIFLVLAVLGGTTFDILALVLFIVCSATDFLDGYVARKYNQVTDFGKFVDPLADKLLVCAAMMIFVDRGLMYGWMVFIILAREFIITSLRTVAMGKNRVLAAAWSGKVKTCVQIAGVIVIFLCSIVTGGNLTGAAHALVVIAGWVMTLMTLYSGYDYMHRNWDIVAEGATRSK</sequence>
<evidence type="ECO:0000256" key="15">
    <source>
        <dbReference type="ARBA" id="ARBA00048586"/>
    </source>
</evidence>
<name>A0A252F3N4_9FIRM</name>
<comment type="pathway">
    <text evidence="3">Phospholipid metabolism; phosphatidylglycerol biosynthesis; phosphatidylglycerol from CDP-diacylglycerol: step 1/2.</text>
</comment>
<dbReference type="EMBL" id="NHOC01000005">
    <property type="protein sequence ID" value="OUM20405.1"/>
    <property type="molecule type" value="Genomic_DNA"/>
</dbReference>
<evidence type="ECO:0000256" key="1">
    <source>
        <dbReference type="ARBA" id="ARBA00003973"/>
    </source>
</evidence>
<evidence type="ECO:0000256" key="6">
    <source>
        <dbReference type="ARBA" id="ARBA00014944"/>
    </source>
</evidence>
<reference evidence="19 20" key="1">
    <citation type="submission" date="2017-05" db="EMBL/GenBank/DDBJ databases">
        <title>Butyricicoccus porcorum sp. nov. a butyrate-producing bacterium from the swine intestinal tract.</title>
        <authorList>
            <person name="Trachsel J."/>
            <person name="Humphrey S."/>
            <person name="Allen H.K."/>
        </authorList>
    </citation>
    <scope>NUCLEOTIDE SEQUENCE [LARGE SCALE GENOMIC DNA]</scope>
    <source>
        <strain evidence="19">BB10</strain>
    </source>
</reference>
<feature type="transmembrane region" description="Helical" evidence="18">
    <location>
        <begin position="125"/>
        <end position="143"/>
    </location>
</feature>
<organism evidence="19 20">
    <name type="scientific">Butyricicoccus porcorum</name>
    <dbReference type="NCBI Taxonomy" id="1945634"/>
    <lineage>
        <taxon>Bacteria</taxon>
        <taxon>Bacillati</taxon>
        <taxon>Bacillota</taxon>
        <taxon>Clostridia</taxon>
        <taxon>Eubacteriales</taxon>
        <taxon>Butyricicoccaceae</taxon>
        <taxon>Butyricicoccus</taxon>
    </lineage>
</organism>
<dbReference type="Pfam" id="PF01066">
    <property type="entry name" value="CDP-OH_P_transf"/>
    <property type="match status" value="1"/>
</dbReference>
<keyword evidence="10 18" id="KW-1133">Transmembrane helix</keyword>
<evidence type="ECO:0000256" key="13">
    <source>
        <dbReference type="ARBA" id="ARBA00023209"/>
    </source>
</evidence>
<dbReference type="GO" id="GO:0016020">
    <property type="term" value="C:membrane"/>
    <property type="evidence" value="ECO:0007669"/>
    <property type="project" value="UniProtKB-SubCell"/>
</dbReference>
<comment type="function">
    <text evidence="1">This protein catalyzes the committed step to the synthesis of the acidic phospholipids.</text>
</comment>
<dbReference type="RefSeq" id="WP_087018781.1">
    <property type="nucleotide sequence ID" value="NZ_CP178353.1"/>
</dbReference>
<evidence type="ECO:0000313" key="19">
    <source>
        <dbReference type="EMBL" id="OUM20405.1"/>
    </source>
</evidence>
<keyword evidence="12 18" id="KW-0472">Membrane</keyword>
<keyword evidence="20" id="KW-1185">Reference proteome</keyword>
<comment type="subcellular location">
    <subcellularLocation>
        <location evidence="2">Membrane</location>
        <topology evidence="2">Multi-pass membrane protein</topology>
    </subcellularLocation>
</comment>
<gene>
    <name evidence="19" type="ORF">CBW42_06080</name>
</gene>
<dbReference type="GO" id="GO:0006655">
    <property type="term" value="P:phosphatidylglycerol biosynthetic process"/>
    <property type="evidence" value="ECO:0007669"/>
    <property type="project" value="UniProtKB-UniPathway"/>
</dbReference>
<keyword evidence="9 18" id="KW-0812">Transmembrane</keyword>
<keyword evidence="8 17" id="KW-0808">Transferase</keyword>
<evidence type="ECO:0000256" key="2">
    <source>
        <dbReference type="ARBA" id="ARBA00004141"/>
    </source>
</evidence>
<dbReference type="UniPathway" id="UPA00084">
    <property type="reaction ID" value="UER00503"/>
</dbReference>
<evidence type="ECO:0000313" key="20">
    <source>
        <dbReference type="Proteomes" id="UP000194903"/>
    </source>
</evidence>
<dbReference type="OrthoDB" id="9796672at2"/>
<dbReference type="Gene3D" id="1.20.120.1760">
    <property type="match status" value="1"/>
</dbReference>
<keyword evidence="7" id="KW-0444">Lipid biosynthesis</keyword>
<keyword evidence="11" id="KW-0443">Lipid metabolism</keyword>
<evidence type="ECO:0000256" key="8">
    <source>
        <dbReference type="ARBA" id="ARBA00022679"/>
    </source>
</evidence>
<dbReference type="Proteomes" id="UP000194903">
    <property type="component" value="Unassembled WGS sequence"/>
</dbReference>
<comment type="similarity">
    <text evidence="4 17">Belongs to the CDP-alcohol phosphatidyltransferase class-I family.</text>
</comment>
<evidence type="ECO:0000256" key="3">
    <source>
        <dbReference type="ARBA" id="ARBA00005042"/>
    </source>
</evidence>
<dbReference type="NCBIfam" id="TIGR00560">
    <property type="entry name" value="pgsA"/>
    <property type="match status" value="1"/>
</dbReference>
<dbReference type="GO" id="GO:0008444">
    <property type="term" value="F:CDP-diacylglycerol-glycerol-3-phosphate 3-phosphatidyltransferase activity"/>
    <property type="evidence" value="ECO:0007669"/>
    <property type="project" value="UniProtKB-UniRule"/>
</dbReference>
<dbReference type="InterPro" id="IPR048254">
    <property type="entry name" value="CDP_ALCOHOL_P_TRANSF_CS"/>
</dbReference>
<evidence type="ECO:0000256" key="5">
    <source>
        <dbReference type="ARBA" id="ARBA00013170"/>
    </source>
</evidence>
<dbReference type="InterPro" id="IPR050324">
    <property type="entry name" value="CDP-alcohol_PTase-I"/>
</dbReference>
<comment type="caution">
    <text evidence="19">The sequence shown here is derived from an EMBL/GenBank/DDBJ whole genome shotgun (WGS) entry which is preliminary data.</text>
</comment>
<protein>
    <recommendedName>
        <fullName evidence="6 16">CDP-diacylglycerol--glycerol-3-phosphate 3-phosphatidyltransferase</fullName>
        <ecNumber evidence="5 16">2.7.8.5</ecNumber>
    </recommendedName>
</protein>
<accession>A0A252F3N4</accession>